<sequence length="67" mass="7117">MIAEFFRNIAACFLLVLSVGCWGIAALGLKASTTATYWDGGDTAWLIGFVVAGIVSMAGFMTVVTYF</sequence>
<name>A0A1A3GWQ1_MYCMU</name>
<dbReference type="RefSeq" id="WP_064982398.1">
    <property type="nucleotide sequence ID" value="NZ_LZLC01000160.1"/>
</dbReference>
<reference evidence="2 3" key="1">
    <citation type="submission" date="2016-06" db="EMBL/GenBank/DDBJ databases">
        <authorList>
            <person name="Kjaerup R.B."/>
            <person name="Dalgaard T.S."/>
            <person name="Juul-Madsen H.R."/>
        </authorList>
    </citation>
    <scope>NUCLEOTIDE SEQUENCE [LARGE SCALE GENOMIC DNA]</scope>
    <source>
        <strain evidence="2 3">1127319.6</strain>
    </source>
</reference>
<organism evidence="2 3">
    <name type="scientific">Mycolicibacterium mucogenicum</name>
    <name type="common">Mycobacterium mucogenicum</name>
    <dbReference type="NCBI Taxonomy" id="56689"/>
    <lineage>
        <taxon>Bacteria</taxon>
        <taxon>Bacillati</taxon>
        <taxon>Actinomycetota</taxon>
        <taxon>Actinomycetes</taxon>
        <taxon>Mycobacteriales</taxon>
        <taxon>Mycobacteriaceae</taxon>
        <taxon>Mycolicibacterium</taxon>
    </lineage>
</organism>
<dbReference type="PROSITE" id="PS51257">
    <property type="entry name" value="PROKAR_LIPOPROTEIN"/>
    <property type="match status" value="1"/>
</dbReference>
<dbReference type="EMBL" id="LZLC01000160">
    <property type="protein sequence ID" value="OBJ40255.1"/>
    <property type="molecule type" value="Genomic_DNA"/>
</dbReference>
<evidence type="ECO:0000256" key="1">
    <source>
        <dbReference type="SAM" id="Phobius"/>
    </source>
</evidence>
<protein>
    <submittedName>
        <fullName evidence="2">Uncharacterized protein</fullName>
    </submittedName>
</protein>
<keyword evidence="1" id="KW-0812">Transmembrane</keyword>
<dbReference type="Proteomes" id="UP000093898">
    <property type="component" value="Unassembled WGS sequence"/>
</dbReference>
<evidence type="ECO:0000313" key="2">
    <source>
        <dbReference type="EMBL" id="OBJ40255.1"/>
    </source>
</evidence>
<proteinExistence type="predicted"/>
<dbReference type="AlphaFoldDB" id="A0A1A3GWQ1"/>
<gene>
    <name evidence="2" type="ORF">A5630_25225</name>
</gene>
<keyword evidence="1" id="KW-0472">Membrane</keyword>
<accession>A0A1A3GWQ1</accession>
<keyword evidence="1" id="KW-1133">Transmembrane helix</keyword>
<comment type="caution">
    <text evidence="2">The sequence shown here is derived from an EMBL/GenBank/DDBJ whole genome shotgun (WGS) entry which is preliminary data.</text>
</comment>
<evidence type="ECO:0000313" key="3">
    <source>
        <dbReference type="Proteomes" id="UP000093898"/>
    </source>
</evidence>
<feature type="transmembrane region" description="Helical" evidence="1">
    <location>
        <begin position="44"/>
        <end position="66"/>
    </location>
</feature>